<feature type="domain" description="Armadillo-like helical" evidence="6">
    <location>
        <begin position="395"/>
        <end position="617"/>
    </location>
</feature>
<keyword evidence="8" id="KW-1185">Reference proteome</keyword>
<keyword evidence="4" id="KW-0472">Membrane</keyword>
<dbReference type="PANTHER" id="PTHR13608:SF3">
    <property type="entry name" value="ARMADILLO-LIKE HELICAL DOMAIN-CONTAINING PROTEIN 3"/>
    <property type="match status" value="1"/>
</dbReference>
<keyword evidence="2" id="KW-0812">Transmembrane</keyword>
<dbReference type="EMBL" id="JBBJBU010000001">
    <property type="protein sequence ID" value="KAK7207475.1"/>
    <property type="molecule type" value="Genomic_DNA"/>
</dbReference>
<dbReference type="GeneID" id="90036987"/>
<evidence type="ECO:0000256" key="2">
    <source>
        <dbReference type="ARBA" id="ARBA00022692"/>
    </source>
</evidence>
<dbReference type="InterPro" id="IPR013636">
    <property type="entry name" value="ARMH3_C"/>
</dbReference>
<comment type="caution">
    <text evidence="7">The sequence shown here is derived from an EMBL/GenBank/DDBJ whole genome shotgun (WGS) entry which is preliminary data.</text>
</comment>
<dbReference type="SUPFAM" id="SSF48371">
    <property type="entry name" value="ARM repeat"/>
    <property type="match status" value="1"/>
</dbReference>
<accession>A0ABR1FCB5</accession>
<sequence length="707" mass="78650">MAALVSPLVRVERGSLQPKIIGLYQALFKEGATPPENDGFWVEFFLLKANMSVLSVIISSLPPDSLLQSQATTKAIFTRAVRFLGDKNPNAVKNALDTLHILVREVLAKPLTSSDIITVLVGLDQVDREFMEFVARLELLMRRGATPELRSTALHTSLSIVCGAYRTSLINYFLHRDIFPALIQIMYDKHTTKYTFEAFVLLGVLSSYDRMQAYNPYQTRLSDFVDEAVMQKIVVAIGKSCRNAREEYLAVADDSVDQFSFESLLSYTEIARRAKNAFSQQDQESKISKEFAALPPLSATVLLATSNFVHANKFFARVLCETKQMSEETPCGSLISLSSYLLQHQHRSERTAIYARLLMLINRILVEDPSTMGRLVAPECRSSIRICRQRQPVLPRVQGDRLLVEGILDSLIGAIRHNMKRTLDVPMYSLAMGTILRIISQLKRLRVRLTYHWSELWKSIFSFLRFMVSSASHVQSLDGVSELVDDTIRILVLAFSAGESFLSGAADYDDLFYKLVETGDLLTRLSTTYKLPTTHSIGTLVSISEHYRNLIKEKSTMFSSSHLSSEQVSEVIKNGYDTLSISAQQGIDVWDRYRESDERVFLKKAGMTAVHDARELLARQMMPVDMSGNNSSSSSLNGGDATSRDSSTSSSSSNMSNGTSRRGSNGYASGTTSPVSIRSRTNSAGSSVELNGLGRNGHQMAVYANGK</sequence>
<dbReference type="Pfam" id="PF08427">
    <property type="entry name" value="ARMH3_C"/>
    <property type="match status" value="1"/>
</dbReference>
<evidence type="ECO:0000256" key="1">
    <source>
        <dbReference type="ARBA" id="ARBA00004370"/>
    </source>
</evidence>
<reference evidence="7 8" key="1">
    <citation type="submission" date="2024-03" db="EMBL/GenBank/DDBJ databases">
        <title>Genome-scale model development and genomic sequencing of the oleaginous clade Lipomyces.</title>
        <authorList>
            <consortium name="Lawrence Berkeley National Laboratory"/>
            <person name="Czajka J.J."/>
            <person name="Han Y."/>
            <person name="Kim J."/>
            <person name="Mondo S.J."/>
            <person name="Hofstad B.A."/>
            <person name="Robles A."/>
            <person name="Haridas S."/>
            <person name="Riley R."/>
            <person name="LaButti K."/>
            <person name="Pangilinan J."/>
            <person name="Andreopoulos W."/>
            <person name="Lipzen A."/>
            <person name="Yan J."/>
            <person name="Wang M."/>
            <person name="Ng V."/>
            <person name="Grigoriev I.V."/>
            <person name="Spatafora J.W."/>
            <person name="Magnuson J.K."/>
            <person name="Baker S.E."/>
            <person name="Pomraning K.R."/>
        </authorList>
    </citation>
    <scope>NUCLEOTIDE SEQUENCE [LARGE SCALE GENOMIC DNA]</scope>
    <source>
        <strain evidence="7 8">Phaff 52-87</strain>
    </source>
</reference>
<gene>
    <name evidence="7" type="ORF">BZA70DRAFT_271410</name>
</gene>
<comment type="subcellular location">
    <subcellularLocation>
        <location evidence="1">Membrane</location>
    </subcellularLocation>
</comment>
<keyword evidence="3" id="KW-1133">Transmembrane helix</keyword>
<feature type="compositionally biased region" description="Polar residues" evidence="5">
    <location>
        <begin position="667"/>
        <end position="689"/>
    </location>
</feature>
<proteinExistence type="predicted"/>
<dbReference type="PANTHER" id="PTHR13608">
    <property type="entry name" value="ARMADILLO-LIKE HELICAL DOMAIN-CONTAINING PROTEIN 3"/>
    <property type="match status" value="1"/>
</dbReference>
<evidence type="ECO:0000256" key="4">
    <source>
        <dbReference type="ARBA" id="ARBA00023136"/>
    </source>
</evidence>
<dbReference type="Proteomes" id="UP001498771">
    <property type="component" value="Unassembled WGS sequence"/>
</dbReference>
<dbReference type="InterPro" id="IPR039868">
    <property type="entry name" value="ARMD3-like"/>
</dbReference>
<dbReference type="InterPro" id="IPR016024">
    <property type="entry name" value="ARM-type_fold"/>
</dbReference>
<name>A0ABR1FCB5_9ASCO</name>
<organism evidence="7 8">
    <name type="scientific">Myxozyma melibiosi</name>
    <dbReference type="NCBI Taxonomy" id="54550"/>
    <lineage>
        <taxon>Eukaryota</taxon>
        <taxon>Fungi</taxon>
        <taxon>Dikarya</taxon>
        <taxon>Ascomycota</taxon>
        <taxon>Saccharomycotina</taxon>
        <taxon>Lipomycetes</taxon>
        <taxon>Lipomycetales</taxon>
        <taxon>Lipomycetaceae</taxon>
        <taxon>Myxozyma</taxon>
    </lineage>
</organism>
<evidence type="ECO:0000259" key="6">
    <source>
        <dbReference type="SMART" id="SM01158"/>
    </source>
</evidence>
<feature type="region of interest" description="Disordered" evidence="5">
    <location>
        <begin position="624"/>
        <end position="693"/>
    </location>
</feature>
<evidence type="ECO:0000256" key="3">
    <source>
        <dbReference type="ARBA" id="ARBA00022989"/>
    </source>
</evidence>
<protein>
    <recommendedName>
        <fullName evidence="6">Armadillo-like helical domain-containing protein</fullName>
    </recommendedName>
</protein>
<evidence type="ECO:0000313" key="8">
    <source>
        <dbReference type="Proteomes" id="UP001498771"/>
    </source>
</evidence>
<dbReference type="SMART" id="SM01158">
    <property type="entry name" value="DUF1741"/>
    <property type="match status" value="1"/>
</dbReference>
<evidence type="ECO:0000313" key="7">
    <source>
        <dbReference type="EMBL" id="KAK7207475.1"/>
    </source>
</evidence>
<dbReference type="RefSeq" id="XP_064770508.1">
    <property type="nucleotide sequence ID" value="XM_064911475.1"/>
</dbReference>
<feature type="compositionally biased region" description="Low complexity" evidence="5">
    <location>
        <begin position="627"/>
        <end position="666"/>
    </location>
</feature>
<evidence type="ECO:0000256" key="5">
    <source>
        <dbReference type="SAM" id="MobiDB-lite"/>
    </source>
</evidence>